<keyword evidence="2" id="KW-1185">Reference proteome</keyword>
<evidence type="ECO:0000313" key="1">
    <source>
        <dbReference type="EMBL" id="MDQ0414215.1"/>
    </source>
</evidence>
<protein>
    <submittedName>
        <fullName evidence="1">Uncharacterized protein</fullName>
    </submittedName>
</protein>
<comment type="caution">
    <text evidence="1">The sequence shown here is derived from an EMBL/GenBank/DDBJ whole genome shotgun (WGS) entry which is preliminary data.</text>
</comment>
<accession>A0ABU0FWA6</accession>
<gene>
    <name evidence="1" type="ORF">J2S25_002422</name>
</gene>
<dbReference type="RefSeq" id="WP_307192000.1">
    <property type="nucleotide sequence ID" value="NZ_JAUSUN010000013.1"/>
</dbReference>
<name>A0ABU0FWA6_9BACI</name>
<sequence length="64" mass="7353">MGILYDKSIKIITSILIEELAEMNVYRTVQDKSIYEADYDDLKETLALACLKRVDIGCDDAKFF</sequence>
<reference evidence="1 2" key="1">
    <citation type="submission" date="2023-07" db="EMBL/GenBank/DDBJ databases">
        <title>Genomic Encyclopedia of Type Strains, Phase IV (KMG-IV): sequencing the most valuable type-strain genomes for metagenomic binning, comparative biology and taxonomic classification.</title>
        <authorList>
            <person name="Goeker M."/>
        </authorList>
    </citation>
    <scope>NUCLEOTIDE SEQUENCE [LARGE SCALE GENOMIC DNA]</scope>
    <source>
        <strain evidence="1 2">DSM 19598</strain>
    </source>
</reference>
<proteinExistence type="predicted"/>
<dbReference type="Proteomes" id="UP001242313">
    <property type="component" value="Unassembled WGS sequence"/>
</dbReference>
<dbReference type="EMBL" id="JAUSUN010000013">
    <property type="protein sequence ID" value="MDQ0414215.1"/>
    <property type="molecule type" value="Genomic_DNA"/>
</dbReference>
<organism evidence="1 2">
    <name type="scientific">Mesobacillus stamsii</name>
    <dbReference type="NCBI Taxonomy" id="225347"/>
    <lineage>
        <taxon>Bacteria</taxon>
        <taxon>Bacillati</taxon>
        <taxon>Bacillota</taxon>
        <taxon>Bacilli</taxon>
        <taxon>Bacillales</taxon>
        <taxon>Bacillaceae</taxon>
        <taxon>Mesobacillus</taxon>
    </lineage>
</organism>
<evidence type="ECO:0000313" key="2">
    <source>
        <dbReference type="Proteomes" id="UP001242313"/>
    </source>
</evidence>